<sequence length="167" mass="19814">MTSIYQRPNITYQERLTNTDIKEKLKDYIIVEDINNVEIGTHLRYFIYDNISKTKKFRLGGNLCKIDNLGRFLTLTNGHIKWSVQIPNTIFYKKLSNEEYKEELKKEIMTELESDNNDLIKAKKLIKNLNIKIKNLIEENIILKKNNDKLNNQLTNINIQINKKLKK</sequence>
<protein>
    <submittedName>
        <fullName evidence="2">Uncharacterized protein</fullName>
    </submittedName>
</protein>
<feature type="coiled-coil region" evidence="1">
    <location>
        <begin position="112"/>
        <end position="167"/>
    </location>
</feature>
<evidence type="ECO:0000256" key="1">
    <source>
        <dbReference type="SAM" id="Coils"/>
    </source>
</evidence>
<keyword evidence="1" id="KW-0175">Coiled coil</keyword>
<dbReference type="EMBL" id="MN739896">
    <property type="protein sequence ID" value="QHT76489.1"/>
    <property type="molecule type" value="Genomic_DNA"/>
</dbReference>
<organism evidence="2">
    <name type="scientific">viral metagenome</name>
    <dbReference type="NCBI Taxonomy" id="1070528"/>
    <lineage>
        <taxon>unclassified sequences</taxon>
        <taxon>metagenomes</taxon>
        <taxon>organismal metagenomes</taxon>
    </lineage>
</organism>
<name>A0A6C0H7L7_9ZZZZ</name>
<evidence type="ECO:0000313" key="2">
    <source>
        <dbReference type="EMBL" id="QHT76489.1"/>
    </source>
</evidence>
<proteinExistence type="predicted"/>
<accession>A0A6C0H7L7</accession>
<dbReference type="AlphaFoldDB" id="A0A6C0H7L7"/>
<reference evidence="2" key="1">
    <citation type="journal article" date="2020" name="Nature">
        <title>Giant virus diversity and host interactions through global metagenomics.</title>
        <authorList>
            <person name="Schulz F."/>
            <person name="Roux S."/>
            <person name="Paez-Espino D."/>
            <person name="Jungbluth S."/>
            <person name="Walsh D.A."/>
            <person name="Denef V.J."/>
            <person name="McMahon K.D."/>
            <person name="Konstantinidis K.T."/>
            <person name="Eloe-Fadrosh E.A."/>
            <person name="Kyrpides N.C."/>
            <person name="Woyke T."/>
        </authorList>
    </citation>
    <scope>NUCLEOTIDE SEQUENCE</scope>
    <source>
        <strain evidence="2">GVMAG-M-3300023179-82</strain>
    </source>
</reference>